<gene>
    <name evidence="2" type="ORF">CC80DRAFT_510074</name>
</gene>
<accession>A0A6A5TCS4</accession>
<sequence>MADTTPAADATTASQTTPTPQTATDPARQIVKITVLQNHDEIEVFPNDIGTAERRVQDVLVEEFPIGNWCRCLRRTGRACTTGTHWMRYKSDEPLALSDGYEYIRIENDTNFQNMFKYLYPEERGIGGAGVKGEDAGSKADKGKKRENDDVTGTGG</sequence>
<feature type="compositionally biased region" description="Basic and acidic residues" evidence="1">
    <location>
        <begin position="132"/>
        <end position="149"/>
    </location>
</feature>
<evidence type="ECO:0000256" key="1">
    <source>
        <dbReference type="SAM" id="MobiDB-lite"/>
    </source>
</evidence>
<reference evidence="2" key="1">
    <citation type="journal article" date="2020" name="Stud. Mycol.">
        <title>101 Dothideomycetes genomes: a test case for predicting lifestyles and emergence of pathogens.</title>
        <authorList>
            <person name="Haridas S."/>
            <person name="Albert R."/>
            <person name="Binder M."/>
            <person name="Bloem J."/>
            <person name="Labutti K."/>
            <person name="Salamov A."/>
            <person name="Andreopoulos B."/>
            <person name="Baker S."/>
            <person name="Barry K."/>
            <person name="Bills G."/>
            <person name="Bluhm B."/>
            <person name="Cannon C."/>
            <person name="Castanera R."/>
            <person name="Culley D."/>
            <person name="Daum C."/>
            <person name="Ezra D."/>
            <person name="Gonzalez J."/>
            <person name="Henrissat B."/>
            <person name="Kuo A."/>
            <person name="Liang C."/>
            <person name="Lipzen A."/>
            <person name="Lutzoni F."/>
            <person name="Magnuson J."/>
            <person name="Mondo S."/>
            <person name="Nolan M."/>
            <person name="Ohm R."/>
            <person name="Pangilinan J."/>
            <person name="Park H.-J."/>
            <person name="Ramirez L."/>
            <person name="Alfaro M."/>
            <person name="Sun H."/>
            <person name="Tritt A."/>
            <person name="Yoshinaga Y."/>
            <person name="Zwiers L.-H."/>
            <person name="Turgeon B."/>
            <person name="Goodwin S."/>
            <person name="Spatafora J."/>
            <person name="Crous P."/>
            <person name="Grigoriev I."/>
        </authorList>
    </citation>
    <scope>NUCLEOTIDE SEQUENCE</scope>
    <source>
        <strain evidence="2">CBS 675.92</strain>
    </source>
</reference>
<organism evidence="2 3">
    <name type="scientific">Byssothecium circinans</name>
    <dbReference type="NCBI Taxonomy" id="147558"/>
    <lineage>
        <taxon>Eukaryota</taxon>
        <taxon>Fungi</taxon>
        <taxon>Dikarya</taxon>
        <taxon>Ascomycota</taxon>
        <taxon>Pezizomycotina</taxon>
        <taxon>Dothideomycetes</taxon>
        <taxon>Pleosporomycetidae</taxon>
        <taxon>Pleosporales</taxon>
        <taxon>Massarineae</taxon>
        <taxon>Massarinaceae</taxon>
        <taxon>Byssothecium</taxon>
    </lineage>
</organism>
<evidence type="ECO:0000313" key="3">
    <source>
        <dbReference type="Proteomes" id="UP000800035"/>
    </source>
</evidence>
<protein>
    <submittedName>
        <fullName evidence="2">Uncharacterized protein</fullName>
    </submittedName>
</protein>
<feature type="region of interest" description="Disordered" evidence="1">
    <location>
        <begin position="129"/>
        <end position="156"/>
    </location>
</feature>
<evidence type="ECO:0000313" key="2">
    <source>
        <dbReference type="EMBL" id="KAF1950088.1"/>
    </source>
</evidence>
<proteinExistence type="predicted"/>
<dbReference type="AlphaFoldDB" id="A0A6A5TCS4"/>
<feature type="region of interest" description="Disordered" evidence="1">
    <location>
        <begin position="1"/>
        <end position="26"/>
    </location>
</feature>
<keyword evidence="3" id="KW-1185">Reference proteome</keyword>
<dbReference type="EMBL" id="ML977029">
    <property type="protein sequence ID" value="KAF1950088.1"/>
    <property type="molecule type" value="Genomic_DNA"/>
</dbReference>
<dbReference type="Proteomes" id="UP000800035">
    <property type="component" value="Unassembled WGS sequence"/>
</dbReference>
<name>A0A6A5TCS4_9PLEO</name>